<evidence type="ECO:0000259" key="2">
    <source>
        <dbReference type="SMART" id="SM01002"/>
    </source>
</evidence>
<proteinExistence type="predicted"/>
<sequence length="327" mass="37423">MIRTVGFPLNCKENEHRQAMILQDIAKMDHKDKLFFERGYGESFAVSDKMLRNVGVHVVSREEVLKQDIICDPKAGDADYIEKLSDGQIVFGWIHAVQNKKLTDTFLSKRLTAIAWEDMHEEGRHIFWRNNEIAGEAAIMQAFTCHGKMPYDTKVALLGRGNVARGAYKILISLGADVTVYDRRTEDLFREEAGKYDVLVNAITWDVSRTDHIIYKENVKKMKQDSMIIDISCDEGLGIETSIPTTIENPTYIVDGVLHYVVDHTPSIFYKTASKSISNEVKKYLPLIMKGKEKQNDLLRPAIILDNGRIYDHKILDNQERENVMKI</sequence>
<keyword evidence="5" id="KW-1185">Reference proteome</keyword>
<dbReference type="RefSeq" id="WP_226371268.1">
    <property type="nucleotide sequence ID" value="NZ_JAGIKX010000019.1"/>
</dbReference>
<dbReference type="Pfam" id="PF05222">
    <property type="entry name" value="AlaDh_PNT_N"/>
    <property type="match status" value="1"/>
</dbReference>
<dbReference type="InterPro" id="IPR036291">
    <property type="entry name" value="NAD(P)-bd_dom_sf"/>
</dbReference>
<dbReference type="PANTHER" id="PTHR42795:SF1">
    <property type="entry name" value="ALANINE DEHYDROGENASE"/>
    <property type="match status" value="1"/>
</dbReference>
<dbReference type="SUPFAM" id="SSF52283">
    <property type="entry name" value="Formate/glycerate dehydrogenase catalytic domain-like"/>
    <property type="match status" value="1"/>
</dbReference>
<dbReference type="GO" id="GO:0047126">
    <property type="term" value="F:N5-(carboxyethyl)ornithine synthase activity"/>
    <property type="evidence" value="ECO:0007669"/>
    <property type="project" value="UniProtKB-EC"/>
</dbReference>
<protein>
    <submittedName>
        <fullName evidence="4">N5-(Carboxyethyl)ornithine synthase</fullName>
        <ecNumber evidence="4">1.5.1.24</ecNumber>
    </submittedName>
</protein>
<dbReference type="InterPro" id="IPR007698">
    <property type="entry name" value="AlaDH/PNT_NAD(H)-bd"/>
</dbReference>
<accession>A0ABS4S9A7</accession>
<evidence type="ECO:0000256" key="1">
    <source>
        <dbReference type="ARBA" id="ARBA00023002"/>
    </source>
</evidence>
<organism evidence="4 5">
    <name type="scientific">Virgibacillus alimentarius</name>
    <dbReference type="NCBI Taxonomy" id="698769"/>
    <lineage>
        <taxon>Bacteria</taxon>
        <taxon>Bacillati</taxon>
        <taxon>Bacillota</taxon>
        <taxon>Bacilli</taxon>
        <taxon>Bacillales</taxon>
        <taxon>Bacillaceae</taxon>
        <taxon>Virgibacillus</taxon>
    </lineage>
</organism>
<dbReference type="Gene3D" id="3.40.50.720">
    <property type="entry name" value="NAD(P)-binding Rossmann-like Domain"/>
    <property type="match status" value="3"/>
</dbReference>
<dbReference type="Proteomes" id="UP001519294">
    <property type="component" value="Unassembled WGS sequence"/>
</dbReference>
<name>A0ABS4S9A7_9BACI</name>
<gene>
    <name evidence="4" type="ORF">J2Z81_002044</name>
</gene>
<dbReference type="Pfam" id="PF01262">
    <property type="entry name" value="AlaDh_PNT_C"/>
    <property type="match status" value="1"/>
</dbReference>
<dbReference type="InterPro" id="IPR046951">
    <property type="entry name" value="CEOS"/>
</dbReference>
<dbReference type="InterPro" id="IPR007886">
    <property type="entry name" value="AlaDH/PNT_N"/>
</dbReference>
<dbReference type="CDD" id="cd12181">
    <property type="entry name" value="ceo_syn"/>
    <property type="match status" value="1"/>
</dbReference>
<evidence type="ECO:0000313" key="5">
    <source>
        <dbReference type="Proteomes" id="UP001519294"/>
    </source>
</evidence>
<comment type="caution">
    <text evidence="4">The sequence shown here is derived from an EMBL/GenBank/DDBJ whole genome shotgun (WGS) entry which is preliminary data.</text>
</comment>
<dbReference type="EC" id="1.5.1.24" evidence="4"/>
<feature type="domain" description="Alanine dehydrogenase/pyridine nucleotide transhydrogenase N-terminal" evidence="3">
    <location>
        <begin position="6"/>
        <end position="134"/>
    </location>
</feature>
<reference evidence="4 5" key="1">
    <citation type="submission" date="2021-03" db="EMBL/GenBank/DDBJ databases">
        <title>Genomic Encyclopedia of Type Strains, Phase IV (KMG-IV): sequencing the most valuable type-strain genomes for metagenomic binning, comparative biology and taxonomic classification.</title>
        <authorList>
            <person name="Goeker M."/>
        </authorList>
    </citation>
    <scope>NUCLEOTIDE SEQUENCE [LARGE SCALE GENOMIC DNA]</scope>
    <source>
        <strain evidence="4 5">DSM 25790</strain>
    </source>
</reference>
<dbReference type="SUPFAM" id="SSF51735">
    <property type="entry name" value="NAD(P)-binding Rossmann-fold domains"/>
    <property type="match status" value="1"/>
</dbReference>
<feature type="domain" description="Alanine dehydrogenase/pyridine nucleotide transhydrogenase NAD(H)-binding" evidence="2">
    <location>
        <begin position="142"/>
        <end position="261"/>
    </location>
</feature>
<dbReference type="SMART" id="SM01002">
    <property type="entry name" value="AlaDh_PNT_C"/>
    <property type="match status" value="1"/>
</dbReference>
<keyword evidence="1 4" id="KW-0560">Oxidoreductase</keyword>
<evidence type="ECO:0000259" key="3">
    <source>
        <dbReference type="SMART" id="SM01003"/>
    </source>
</evidence>
<dbReference type="PANTHER" id="PTHR42795">
    <property type="entry name" value="ALANINE DEHYDROGENASE"/>
    <property type="match status" value="1"/>
</dbReference>
<dbReference type="EMBL" id="JAGIKX010000019">
    <property type="protein sequence ID" value="MBP2258073.1"/>
    <property type="molecule type" value="Genomic_DNA"/>
</dbReference>
<evidence type="ECO:0000313" key="4">
    <source>
        <dbReference type="EMBL" id="MBP2258073.1"/>
    </source>
</evidence>
<dbReference type="SMART" id="SM01003">
    <property type="entry name" value="AlaDh_PNT_N"/>
    <property type="match status" value="1"/>
</dbReference>